<protein>
    <submittedName>
        <fullName evidence="5">EFR1 family ferrodoxin</fullName>
    </submittedName>
</protein>
<dbReference type="InterPro" id="IPR017900">
    <property type="entry name" value="4Fe4S_Fe_S_CS"/>
</dbReference>
<name>A0ABV5ZIC6_9BACT</name>
<feature type="domain" description="4Fe-4S ferredoxin-type" evidence="4">
    <location>
        <begin position="186"/>
        <end position="217"/>
    </location>
</feature>
<evidence type="ECO:0000313" key="5">
    <source>
        <dbReference type="EMBL" id="MFB9897119.1"/>
    </source>
</evidence>
<dbReference type="InterPro" id="IPR029039">
    <property type="entry name" value="Flavoprotein-like_sf"/>
</dbReference>
<dbReference type="SUPFAM" id="SSF54862">
    <property type="entry name" value="4Fe-4S ferredoxins"/>
    <property type="match status" value="1"/>
</dbReference>
<dbReference type="SUPFAM" id="SSF52218">
    <property type="entry name" value="Flavoproteins"/>
    <property type="match status" value="1"/>
</dbReference>
<evidence type="ECO:0000256" key="2">
    <source>
        <dbReference type="ARBA" id="ARBA00023004"/>
    </source>
</evidence>
<sequence>MIFYFSGTGNTKWAACRLAEATGETLVCMSERPEEPVVCDLQPGERVGFCFPVHGWRPPQPVRRFVERLCLQAAAGHYVYALCTAGDTIGETMRLFEADLRARGIGLDAVFSLLMPESYVGLPFMDVDTAANEKRKQQEAAARLKAYTADIVARRSSRPRLDVGRWPRVNSRLLGSFFVHCLITDGPFRVDSSRCVKCGICADVCPVGDVVGGLGHEPRWRHDGSCLTCFACYHHCPHHAIEYGRRTRHKGQYFFGRPHTSH</sequence>
<keyword evidence="3" id="KW-0411">Iron-sulfur</keyword>
<keyword evidence="2" id="KW-0408">Iron</keyword>
<comment type="caution">
    <text evidence="5">The sequence shown here is derived from an EMBL/GenBank/DDBJ whole genome shotgun (WGS) entry which is preliminary data.</text>
</comment>
<dbReference type="EMBL" id="JBHLZF010000001">
    <property type="protein sequence ID" value="MFB9897119.1"/>
    <property type="molecule type" value="Genomic_DNA"/>
</dbReference>
<gene>
    <name evidence="5" type="ORF">ACFFK8_04670</name>
</gene>
<reference evidence="5 6" key="1">
    <citation type="submission" date="2024-09" db="EMBL/GenBank/DDBJ databases">
        <authorList>
            <person name="Sun Q."/>
            <person name="Mori K."/>
        </authorList>
    </citation>
    <scope>NUCLEOTIDE SEQUENCE [LARGE SCALE GENOMIC DNA]</scope>
    <source>
        <strain evidence="5 6">ATCC 51272</strain>
    </source>
</reference>
<proteinExistence type="predicted"/>
<dbReference type="Gene3D" id="3.30.70.20">
    <property type="match status" value="1"/>
</dbReference>
<evidence type="ECO:0000256" key="1">
    <source>
        <dbReference type="ARBA" id="ARBA00022723"/>
    </source>
</evidence>
<dbReference type="InterPro" id="IPR017896">
    <property type="entry name" value="4Fe4S_Fe-S-bd"/>
</dbReference>
<dbReference type="PROSITE" id="PS00198">
    <property type="entry name" value="4FE4S_FER_1"/>
    <property type="match status" value="2"/>
</dbReference>
<evidence type="ECO:0000259" key="4">
    <source>
        <dbReference type="PROSITE" id="PS51379"/>
    </source>
</evidence>
<dbReference type="NCBIfam" id="NF038196">
    <property type="entry name" value="ferrodoxin_EFR1"/>
    <property type="match status" value="1"/>
</dbReference>
<dbReference type="Proteomes" id="UP001589688">
    <property type="component" value="Unassembled WGS sequence"/>
</dbReference>
<keyword evidence="1" id="KW-0479">Metal-binding</keyword>
<dbReference type="RefSeq" id="WP_027951706.1">
    <property type="nucleotide sequence ID" value="NZ_JADU01000006.1"/>
</dbReference>
<dbReference type="PROSITE" id="PS51379">
    <property type="entry name" value="4FE4S_FER_2"/>
    <property type="match status" value="2"/>
</dbReference>
<accession>A0ABV5ZIC6</accession>
<evidence type="ECO:0000256" key="3">
    <source>
        <dbReference type="ARBA" id="ARBA00023014"/>
    </source>
</evidence>
<organism evidence="5 6">
    <name type="scientific">Hallella seregens ATCC 51272</name>
    <dbReference type="NCBI Taxonomy" id="1336250"/>
    <lineage>
        <taxon>Bacteria</taxon>
        <taxon>Pseudomonadati</taxon>
        <taxon>Bacteroidota</taxon>
        <taxon>Bacteroidia</taxon>
        <taxon>Bacteroidales</taxon>
        <taxon>Prevotellaceae</taxon>
        <taxon>Hallella</taxon>
    </lineage>
</organism>
<evidence type="ECO:0000313" key="6">
    <source>
        <dbReference type="Proteomes" id="UP001589688"/>
    </source>
</evidence>
<dbReference type="InterPro" id="IPR047964">
    <property type="entry name" value="EFR1-like"/>
</dbReference>
<feature type="domain" description="4Fe-4S ferredoxin-type" evidence="4">
    <location>
        <begin position="218"/>
        <end position="246"/>
    </location>
</feature>
<dbReference type="Gene3D" id="3.40.50.360">
    <property type="match status" value="1"/>
</dbReference>
<keyword evidence="6" id="KW-1185">Reference proteome</keyword>
<dbReference type="Pfam" id="PF13237">
    <property type="entry name" value="Fer4_10"/>
    <property type="match status" value="1"/>
</dbReference>